<keyword evidence="2" id="KW-1003">Cell membrane</keyword>
<keyword evidence="3" id="KW-0328">Glycosyltransferase</keyword>
<proteinExistence type="inferred from homology"/>
<reference evidence="7 8" key="1">
    <citation type="submission" date="2020-08" db="EMBL/GenBank/DDBJ databases">
        <title>Functional genomics of gut bacteria from endangered species of beetles.</title>
        <authorList>
            <person name="Carlos-Shanley C."/>
        </authorList>
    </citation>
    <scope>NUCLEOTIDE SEQUENCE [LARGE SCALE GENOMIC DNA]</scope>
    <source>
        <strain evidence="7 8">S00202</strain>
    </source>
</reference>
<comment type="similarity">
    <text evidence="1">Belongs to the glycosyltransferase 2 family.</text>
</comment>
<keyword evidence="4 7" id="KW-0808">Transferase</keyword>
<dbReference type="InterPro" id="IPR027791">
    <property type="entry name" value="Galactosyl_T_C"/>
</dbReference>
<gene>
    <name evidence="7" type="ORF">HNP49_000556</name>
</gene>
<evidence type="ECO:0000313" key="8">
    <source>
        <dbReference type="Proteomes" id="UP000557193"/>
    </source>
</evidence>
<dbReference type="SUPFAM" id="SSF53448">
    <property type="entry name" value="Nucleotide-diphospho-sugar transferases"/>
    <property type="match status" value="1"/>
</dbReference>
<evidence type="ECO:0000256" key="4">
    <source>
        <dbReference type="ARBA" id="ARBA00022679"/>
    </source>
</evidence>
<feature type="domain" description="Galactosyltransferase C-terminal" evidence="6">
    <location>
        <begin position="123"/>
        <end position="179"/>
    </location>
</feature>
<dbReference type="Pfam" id="PF02709">
    <property type="entry name" value="Glyco_transf_7C"/>
    <property type="match status" value="1"/>
</dbReference>
<evidence type="ECO:0000259" key="5">
    <source>
        <dbReference type="Pfam" id="PF00535"/>
    </source>
</evidence>
<dbReference type="EMBL" id="JACHLL010000001">
    <property type="protein sequence ID" value="MBB6340406.1"/>
    <property type="molecule type" value="Genomic_DNA"/>
</dbReference>
<keyword evidence="8" id="KW-1185">Reference proteome</keyword>
<protein>
    <submittedName>
        <fullName evidence="7">Glycosyltransferase involved in cell wall biosynthesis</fullName>
    </submittedName>
</protein>
<dbReference type="CDD" id="cd00761">
    <property type="entry name" value="Glyco_tranf_GTA_type"/>
    <property type="match status" value="1"/>
</dbReference>
<comment type="caution">
    <text evidence="7">The sequence shown here is derived from an EMBL/GenBank/DDBJ whole genome shotgun (WGS) entry which is preliminary data.</text>
</comment>
<evidence type="ECO:0000259" key="6">
    <source>
        <dbReference type="Pfam" id="PF02709"/>
    </source>
</evidence>
<dbReference type="InterPro" id="IPR029044">
    <property type="entry name" value="Nucleotide-diphossugar_trans"/>
</dbReference>
<dbReference type="Gene3D" id="3.90.550.10">
    <property type="entry name" value="Spore Coat Polysaccharide Biosynthesis Protein SpsA, Chain A"/>
    <property type="match status" value="1"/>
</dbReference>
<evidence type="ECO:0000256" key="2">
    <source>
        <dbReference type="ARBA" id="ARBA00022519"/>
    </source>
</evidence>
<dbReference type="InterPro" id="IPR001173">
    <property type="entry name" value="Glyco_trans_2-like"/>
</dbReference>
<accession>A0A7X0BRX1</accession>
<feature type="domain" description="Glycosyltransferase 2-like" evidence="5">
    <location>
        <begin position="7"/>
        <end position="110"/>
    </location>
</feature>
<dbReference type="GO" id="GO:0016757">
    <property type="term" value="F:glycosyltransferase activity"/>
    <property type="evidence" value="ECO:0007669"/>
    <property type="project" value="UniProtKB-KW"/>
</dbReference>
<dbReference type="Proteomes" id="UP000557193">
    <property type="component" value="Unassembled WGS sequence"/>
</dbReference>
<keyword evidence="2" id="KW-0472">Membrane</keyword>
<dbReference type="AlphaFoldDB" id="A0A7X0BRX1"/>
<dbReference type="PANTHER" id="PTHR43179:SF12">
    <property type="entry name" value="GALACTOFURANOSYLTRANSFERASE GLFT2"/>
    <property type="match status" value="1"/>
</dbReference>
<evidence type="ECO:0000256" key="1">
    <source>
        <dbReference type="ARBA" id="ARBA00006739"/>
    </source>
</evidence>
<dbReference type="Pfam" id="PF00535">
    <property type="entry name" value="Glycos_transf_2"/>
    <property type="match status" value="1"/>
</dbReference>
<evidence type="ECO:0000256" key="3">
    <source>
        <dbReference type="ARBA" id="ARBA00022676"/>
    </source>
</evidence>
<dbReference type="PANTHER" id="PTHR43179">
    <property type="entry name" value="RHAMNOSYLTRANSFERASE WBBL"/>
    <property type="match status" value="1"/>
</dbReference>
<name>A0A7X0BRX1_9PSED</name>
<sequence length="300" mass="34115">MFSIAFITTCKGRLHHIEQTLPTLVAEAPAQIILVDYGCPDNTADWVELHFPQVDVVRVKDDSGFCLPRARNMGAAIADATWLCFIDADIEATPGWLTWMTANLDTDHFYLASQDDCQRRPEVAGTFLCTRQAFEAIGGYDEAFRGWGGEDTDIYTRLAELAYLNCASYPHGYVKPITHDDAQRTAFHTIKDVRIQSQINRCYIKTKQYLRRRGIPELSLHSRQHLLTRIGNALSQNRKPPKTFSIHLRPDELTRTNGEPLGFVLEISRLRSFGLFGARKTRIRTRATSLMDRLLRPFGV</sequence>
<keyword evidence="2" id="KW-0997">Cell inner membrane</keyword>
<evidence type="ECO:0000313" key="7">
    <source>
        <dbReference type="EMBL" id="MBB6340406.1"/>
    </source>
</evidence>
<organism evidence="7 8">
    <name type="scientific">Pseudomonas fluvialis</name>
    <dbReference type="NCBI Taxonomy" id="1793966"/>
    <lineage>
        <taxon>Bacteria</taxon>
        <taxon>Pseudomonadati</taxon>
        <taxon>Pseudomonadota</taxon>
        <taxon>Gammaproteobacteria</taxon>
        <taxon>Pseudomonadales</taxon>
        <taxon>Pseudomonadaceae</taxon>
        <taxon>Pseudomonas</taxon>
    </lineage>
</organism>